<dbReference type="PANTHER" id="PTHR34441:SF1">
    <property type="entry name" value="MOTILE SPERM DOMAIN-CONTAINING 1"/>
    <property type="match status" value="1"/>
</dbReference>
<dbReference type="InterPro" id="IPR013783">
    <property type="entry name" value="Ig-like_fold"/>
</dbReference>
<dbReference type="Pfam" id="PF00635">
    <property type="entry name" value="Motile_Sperm"/>
    <property type="match status" value="1"/>
</dbReference>
<feature type="transmembrane region" description="Helical" evidence="5">
    <location>
        <begin position="261"/>
        <end position="280"/>
    </location>
</feature>
<dbReference type="Proteomes" id="UP000594260">
    <property type="component" value="Unplaced"/>
</dbReference>
<dbReference type="InterPro" id="IPR008962">
    <property type="entry name" value="PapD-like_sf"/>
</dbReference>
<feature type="domain" description="MSP" evidence="6">
    <location>
        <begin position="66"/>
        <end position="154"/>
    </location>
</feature>
<dbReference type="GO" id="GO:0005737">
    <property type="term" value="C:cytoplasm"/>
    <property type="evidence" value="ECO:0007669"/>
    <property type="project" value="TreeGrafter"/>
</dbReference>
<accession>A0A7M7L7L0</accession>
<dbReference type="EnsemblMetazoa" id="XM_022816923">
    <property type="protein sequence ID" value="XP_022672658"/>
    <property type="gene ID" value="LOC111255210"/>
</dbReference>
<dbReference type="InParanoid" id="A0A7M7L7L0"/>
<evidence type="ECO:0000313" key="8">
    <source>
        <dbReference type="Proteomes" id="UP000594260"/>
    </source>
</evidence>
<evidence type="ECO:0000259" key="6">
    <source>
        <dbReference type="Pfam" id="PF00635"/>
    </source>
</evidence>
<dbReference type="InterPro" id="IPR039283">
    <property type="entry name" value="MOSPD1/3"/>
</dbReference>
<reference evidence="7" key="1">
    <citation type="submission" date="2021-01" db="UniProtKB">
        <authorList>
            <consortium name="EnsemblMetazoa"/>
        </authorList>
    </citation>
    <scope>IDENTIFICATION</scope>
</reference>
<feature type="transmembrane region" description="Helical" evidence="5">
    <location>
        <begin position="223"/>
        <end position="241"/>
    </location>
</feature>
<name>A0A7M7L7L0_VARDE</name>
<evidence type="ECO:0000256" key="3">
    <source>
        <dbReference type="ARBA" id="ARBA00022989"/>
    </source>
</evidence>
<keyword evidence="2 5" id="KW-0812">Transmembrane</keyword>
<dbReference type="AlphaFoldDB" id="A0A7M7L7L0"/>
<organism evidence="7 8">
    <name type="scientific">Varroa destructor</name>
    <name type="common">Honeybee mite</name>
    <dbReference type="NCBI Taxonomy" id="109461"/>
    <lineage>
        <taxon>Eukaryota</taxon>
        <taxon>Metazoa</taxon>
        <taxon>Ecdysozoa</taxon>
        <taxon>Arthropoda</taxon>
        <taxon>Chelicerata</taxon>
        <taxon>Arachnida</taxon>
        <taxon>Acari</taxon>
        <taxon>Parasitiformes</taxon>
        <taxon>Mesostigmata</taxon>
        <taxon>Gamasina</taxon>
        <taxon>Dermanyssoidea</taxon>
        <taxon>Varroidae</taxon>
        <taxon>Varroa</taxon>
    </lineage>
</organism>
<keyword evidence="3 5" id="KW-1133">Transmembrane helix</keyword>
<protein>
    <recommendedName>
        <fullName evidence="6">MSP domain-containing protein</fullName>
    </recommendedName>
</protein>
<evidence type="ECO:0000256" key="5">
    <source>
        <dbReference type="SAM" id="Phobius"/>
    </source>
</evidence>
<keyword evidence="8" id="KW-1185">Reference proteome</keyword>
<evidence type="ECO:0000313" key="7">
    <source>
        <dbReference type="EnsemblMetazoa" id="XP_022672658"/>
    </source>
</evidence>
<dbReference type="SUPFAM" id="SSF49354">
    <property type="entry name" value="PapD-like"/>
    <property type="match status" value="1"/>
</dbReference>
<dbReference type="PANTHER" id="PTHR34441">
    <property type="entry name" value="MOTILE SPERM DOMAIN-CONTAINING PROTEIN 1"/>
    <property type="match status" value="1"/>
</dbReference>
<dbReference type="InterPro" id="IPR000535">
    <property type="entry name" value="MSP_dom"/>
</dbReference>
<dbReference type="OrthoDB" id="10022288at2759"/>
<evidence type="ECO:0000256" key="2">
    <source>
        <dbReference type="ARBA" id="ARBA00022692"/>
    </source>
</evidence>
<dbReference type="GO" id="GO:0016020">
    <property type="term" value="C:membrane"/>
    <property type="evidence" value="ECO:0007669"/>
    <property type="project" value="UniProtKB-SubCell"/>
</dbReference>
<comment type="subcellular location">
    <subcellularLocation>
        <location evidence="1">Membrane</location>
        <topology evidence="1">Multi-pass membrane protein</topology>
    </subcellularLocation>
</comment>
<evidence type="ECO:0000256" key="1">
    <source>
        <dbReference type="ARBA" id="ARBA00004141"/>
    </source>
</evidence>
<dbReference type="OMA" id="VYNPYEF"/>
<dbReference type="Gene3D" id="2.60.40.10">
    <property type="entry name" value="Immunoglobulins"/>
    <property type="match status" value="1"/>
</dbReference>
<proteinExistence type="predicted"/>
<evidence type="ECO:0000256" key="4">
    <source>
        <dbReference type="ARBA" id="ARBA00023136"/>
    </source>
</evidence>
<sequence length="283" mass="31406">MERSGSHAPPPLATAAVVDLKSSGASSLLRKVHFLQQSDMSTKPSLNRGSLKVRVVVSSVVSFLPVVVIPSELTFIADDPSTHKQTVTIYNFYDFYIKYKVFCTSPSKYQMPDWNGNISPSACKDVTIRMTEITEANVGVTDKFRIAISEFASSVEQRQGEREIRSMLVASKGSLAEVHEAHKNIRQPLWHPSAKQTLTASTSMKPTERLEDRRLDQGQGPSYFVLLVLGVCIAMLLMPNSEAECSSRDDNSWVATYITLTHNQKLIAAYVLGLITMILFRSC</sequence>
<dbReference type="GeneID" id="111255210"/>
<dbReference type="RefSeq" id="XP_022672658.1">
    <property type="nucleotide sequence ID" value="XM_022816923.1"/>
</dbReference>
<keyword evidence="4 5" id="KW-0472">Membrane</keyword>
<dbReference type="KEGG" id="vde:111255210"/>